<feature type="region of interest" description="Disordered" evidence="1">
    <location>
        <begin position="94"/>
        <end position="128"/>
    </location>
</feature>
<protein>
    <submittedName>
        <fullName evidence="2">Uncharacterized protein</fullName>
    </submittedName>
</protein>
<keyword evidence="4" id="KW-1185">Reference proteome</keyword>
<dbReference type="AlphaFoldDB" id="A0A8H5CZF8"/>
<comment type="caution">
    <text evidence="2">The sequence shown here is derived from an EMBL/GenBank/DDBJ whole genome shotgun (WGS) entry which is preliminary data.</text>
</comment>
<dbReference type="EMBL" id="JAACJN010000293">
    <property type="protein sequence ID" value="KAF5350730.1"/>
    <property type="molecule type" value="Genomic_DNA"/>
</dbReference>
<name>A0A8H5CZF8_9AGAR</name>
<dbReference type="OrthoDB" id="2595043at2759"/>
<evidence type="ECO:0000313" key="2">
    <source>
        <dbReference type="EMBL" id="KAF5350730.1"/>
    </source>
</evidence>
<feature type="compositionally biased region" description="Polar residues" evidence="1">
    <location>
        <begin position="7"/>
        <end position="25"/>
    </location>
</feature>
<feature type="region of interest" description="Disordered" evidence="1">
    <location>
        <begin position="1"/>
        <end position="29"/>
    </location>
</feature>
<evidence type="ECO:0000313" key="4">
    <source>
        <dbReference type="Proteomes" id="UP000518752"/>
    </source>
</evidence>
<gene>
    <name evidence="3" type="ORF">D9757_008404</name>
    <name evidence="2" type="ORF">D9757_012596</name>
</gene>
<evidence type="ECO:0000313" key="3">
    <source>
        <dbReference type="EMBL" id="KAF5383386.1"/>
    </source>
</evidence>
<dbReference type="Proteomes" id="UP000518752">
    <property type="component" value="Unassembled WGS sequence"/>
</dbReference>
<organism evidence="2 4">
    <name type="scientific">Collybiopsis confluens</name>
    <dbReference type="NCBI Taxonomy" id="2823264"/>
    <lineage>
        <taxon>Eukaryota</taxon>
        <taxon>Fungi</taxon>
        <taxon>Dikarya</taxon>
        <taxon>Basidiomycota</taxon>
        <taxon>Agaricomycotina</taxon>
        <taxon>Agaricomycetes</taxon>
        <taxon>Agaricomycetidae</taxon>
        <taxon>Agaricales</taxon>
        <taxon>Marasmiineae</taxon>
        <taxon>Omphalotaceae</taxon>
        <taxon>Collybiopsis</taxon>
    </lineage>
</organism>
<evidence type="ECO:0000256" key="1">
    <source>
        <dbReference type="SAM" id="MobiDB-lite"/>
    </source>
</evidence>
<dbReference type="EMBL" id="JAACJN010000048">
    <property type="protein sequence ID" value="KAF5383386.1"/>
    <property type="molecule type" value="Genomic_DNA"/>
</dbReference>
<proteinExistence type="predicted"/>
<sequence>MAKPKPNESSMTSDVQSPSELTSSLPDDISRVATVISKVNLGGDDTGELNESNLAALFKEIESADGVLDGVEDKLDGLLGNLDALLAALEHNQEAKKGEGSGTIHPDIEENTLSKTADTSGDDGKPQK</sequence>
<accession>A0A8H5CZF8</accession>
<reference evidence="2 4" key="1">
    <citation type="journal article" date="2020" name="ISME J.">
        <title>Uncovering the hidden diversity of litter-decomposition mechanisms in mushroom-forming fungi.</title>
        <authorList>
            <person name="Floudas D."/>
            <person name="Bentzer J."/>
            <person name="Ahren D."/>
            <person name="Johansson T."/>
            <person name="Persson P."/>
            <person name="Tunlid A."/>
        </authorList>
    </citation>
    <scope>NUCLEOTIDE SEQUENCE [LARGE SCALE GENOMIC DNA]</scope>
    <source>
        <strain evidence="2 4">CBS 406.79</strain>
    </source>
</reference>